<sequence>MIRMTFKVNTYNNKKPVANKRRKKRKNRVRKTEFRETKANNEASVRTNSRIFNIKTWIHVIEDELREMNSKKRGRPYAYCMSMMLWLVYVVGYNRDTTFRKAAGIAEGILGSHGIEAPHYSTVFRRLRSLWTAVSDSKDGKILSSYVRPKTGSRKHRIAVDSTGLNLSKTTLWRENKWGTGPKRRGWLKLHAAIDIDSGEILAYVLTDDRTGDNTVFISLIKMILSEGYDVNIVFADNAYEAIDNWKFLHERKIKFVVKFRSNTIGVSRGCMARGESAQLWIREGEDKWKELTGYGMRWKAECAFSDFKRLAAETISATGALGMAVEVLIKIHAYNLHKRIRADIIGITGNNIYVAED</sequence>
<reference evidence="4 5" key="1">
    <citation type="journal article" date="2020" name="Biotechnol. Biofuels">
        <title>New insights from the biogas microbiome by comprehensive genome-resolved metagenomics of nearly 1600 species originating from multiple anaerobic digesters.</title>
        <authorList>
            <person name="Campanaro S."/>
            <person name="Treu L."/>
            <person name="Rodriguez-R L.M."/>
            <person name="Kovalovszki A."/>
            <person name="Ziels R.M."/>
            <person name="Maus I."/>
            <person name="Zhu X."/>
            <person name="Kougias P.G."/>
            <person name="Basile A."/>
            <person name="Luo G."/>
            <person name="Schluter A."/>
            <person name="Konstantinidis K.T."/>
            <person name="Angelidaki I."/>
        </authorList>
    </citation>
    <scope>NUCLEOTIDE SEQUENCE [LARGE SCALE GENOMIC DNA]</scope>
    <source>
        <strain evidence="4">AS07pgkLD_105</strain>
    </source>
</reference>
<dbReference type="GO" id="GO:0003677">
    <property type="term" value="F:DNA binding"/>
    <property type="evidence" value="ECO:0007669"/>
    <property type="project" value="InterPro"/>
</dbReference>
<keyword evidence="2" id="KW-0472">Membrane</keyword>
<dbReference type="InterPro" id="IPR053520">
    <property type="entry name" value="Transposase_Tn903"/>
</dbReference>
<name>A0A847D534_9LACT</name>
<dbReference type="AlphaFoldDB" id="A0A847D534"/>
<protein>
    <submittedName>
        <fullName evidence="4">IS5 family transposase</fullName>
    </submittedName>
</protein>
<keyword evidence="2" id="KW-1133">Transmembrane helix</keyword>
<dbReference type="PANTHER" id="PTHR34631:SF3">
    <property type="entry name" value="ISSOD12 TRANSPOSASE TNPA_ISSOD12"/>
    <property type="match status" value="1"/>
</dbReference>
<dbReference type="Proteomes" id="UP000589373">
    <property type="component" value="Unassembled WGS sequence"/>
</dbReference>
<evidence type="ECO:0000313" key="4">
    <source>
        <dbReference type="EMBL" id="NLD31494.1"/>
    </source>
</evidence>
<dbReference type="SUPFAM" id="SSF53098">
    <property type="entry name" value="Ribonuclease H-like"/>
    <property type="match status" value="1"/>
</dbReference>
<evidence type="ECO:0000313" key="5">
    <source>
        <dbReference type="Proteomes" id="UP000589373"/>
    </source>
</evidence>
<dbReference type="InterPro" id="IPR012337">
    <property type="entry name" value="RNaseH-like_sf"/>
</dbReference>
<proteinExistence type="predicted"/>
<keyword evidence="2" id="KW-0812">Transmembrane</keyword>
<feature type="domain" description="Transposase IS4-like" evidence="3">
    <location>
        <begin position="156"/>
        <end position="337"/>
    </location>
</feature>
<dbReference type="NCBIfam" id="NF033579">
    <property type="entry name" value="transpos_IS5_2"/>
    <property type="match status" value="1"/>
</dbReference>
<dbReference type="GO" id="GO:0004803">
    <property type="term" value="F:transposase activity"/>
    <property type="evidence" value="ECO:0007669"/>
    <property type="project" value="InterPro"/>
</dbReference>
<evidence type="ECO:0000259" key="3">
    <source>
        <dbReference type="Pfam" id="PF01609"/>
    </source>
</evidence>
<feature type="transmembrane region" description="Helical" evidence="2">
    <location>
        <begin position="76"/>
        <end position="93"/>
    </location>
</feature>
<feature type="compositionally biased region" description="Basic and acidic residues" evidence="1">
    <location>
        <begin position="30"/>
        <end position="39"/>
    </location>
</feature>
<accession>A0A847D534</accession>
<organism evidence="4 5">
    <name type="scientific">Trichococcus flocculiformis</name>
    <dbReference type="NCBI Taxonomy" id="82803"/>
    <lineage>
        <taxon>Bacteria</taxon>
        <taxon>Bacillati</taxon>
        <taxon>Bacillota</taxon>
        <taxon>Bacilli</taxon>
        <taxon>Lactobacillales</taxon>
        <taxon>Carnobacteriaceae</taxon>
        <taxon>Trichococcus</taxon>
    </lineage>
</organism>
<dbReference type="InterPro" id="IPR053172">
    <property type="entry name" value="Tn903_transposase"/>
</dbReference>
<gene>
    <name evidence="4" type="ORF">GX662_04450</name>
</gene>
<feature type="region of interest" description="Disordered" evidence="1">
    <location>
        <begin position="13"/>
        <end position="40"/>
    </location>
</feature>
<dbReference type="RefSeq" id="WP_276645111.1">
    <property type="nucleotide sequence ID" value="NZ_JAAZCD010000106.1"/>
</dbReference>
<dbReference type="GO" id="GO:0006313">
    <property type="term" value="P:DNA transposition"/>
    <property type="evidence" value="ECO:0007669"/>
    <property type="project" value="InterPro"/>
</dbReference>
<dbReference type="Pfam" id="PF01609">
    <property type="entry name" value="DDE_Tnp_1"/>
    <property type="match status" value="1"/>
</dbReference>
<dbReference type="PANTHER" id="PTHR34631">
    <property type="match status" value="1"/>
</dbReference>
<comment type="caution">
    <text evidence="4">The sequence shown here is derived from an EMBL/GenBank/DDBJ whole genome shotgun (WGS) entry which is preliminary data.</text>
</comment>
<evidence type="ECO:0000256" key="2">
    <source>
        <dbReference type="SAM" id="Phobius"/>
    </source>
</evidence>
<evidence type="ECO:0000256" key="1">
    <source>
        <dbReference type="SAM" id="MobiDB-lite"/>
    </source>
</evidence>
<dbReference type="InterPro" id="IPR002559">
    <property type="entry name" value="Transposase_11"/>
</dbReference>
<dbReference type="EMBL" id="JAAZCD010000106">
    <property type="protein sequence ID" value="NLD31494.1"/>
    <property type="molecule type" value="Genomic_DNA"/>
</dbReference>
<feature type="compositionally biased region" description="Basic residues" evidence="1">
    <location>
        <begin position="17"/>
        <end position="29"/>
    </location>
</feature>